<dbReference type="GO" id="GO:0003676">
    <property type="term" value="F:nucleic acid binding"/>
    <property type="evidence" value="ECO:0007669"/>
    <property type="project" value="InterPro"/>
</dbReference>
<organism evidence="3 4">
    <name type="scientific">Dankookia rubra</name>
    <dbReference type="NCBI Taxonomy" id="1442381"/>
    <lineage>
        <taxon>Bacteria</taxon>
        <taxon>Pseudomonadati</taxon>
        <taxon>Pseudomonadota</taxon>
        <taxon>Alphaproteobacteria</taxon>
        <taxon>Acetobacterales</taxon>
        <taxon>Roseomonadaceae</taxon>
        <taxon>Dankookia</taxon>
    </lineage>
</organism>
<dbReference type="RefSeq" id="WP_133293369.1">
    <property type="nucleotide sequence ID" value="NZ_SMSJ01000252.1"/>
</dbReference>
<dbReference type="Gene3D" id="1.10.30.50">
    <property type="match status" value="1"/>
</dbReference>
<protein>
    <submittedName>
        <fullName evidence="3">HNH endonuclease</fullName>
    </submittedName>
</protein>
<comment type="caution">
    <text evidence="3">The sequence shown here is derived from an EMBL/GenBank/DDBJ whole genome shotgun (WGS) entry which is preliminary data.</text>
</comment>
<evidence type="ECO:0000313" key="4">
    <source>
        <dbReference type="Proteomes" id="UP000295096"/>
    </source>
</evidence>
<dbReference type="OrthoDB" id="5292295at2"/>
<feature type="region of interest" description="Disordered" evidence="1">
    <location>
        <begin position="1"/>
        <end position="21"/>
    </location>
</feature>
<dbReference type="Proteomes" id="UP000295096">
    <property type="component" value="Unassembled WGS sequence"/>
</dbReference>
<dbReference type="EMBL" id="SMSJ01000252">
    <property type="protein sequence ID" value="TDH56359.1"/>
    <property type="molecule type" value="Genomic_DNA"/>
</dbReference>
<dbReference type="InterPro" id="IPR002711">
    <property type="entry name" value="HNH"/>
</dbReference>
<evidence type="ECO:0000313" key="3">
    <source>
        <dbReference type="EMBL" id="TDH56359.1"/>
    </source>
</evidence>
<gene>
    <name evidence="3" type="ORF">E2C06_36370</name>
</gene>
<dbReference type="InterPro" id="IPR003615">
    <property type="entry name" value="HNH_nuc"/>
</dbReference>
<keyword evidence="4" id="KW-1185">Reference proteome</keyword>
<sequence length="92" mass="10301">MASRSPQHRPAGWTPAPKYADPLHRHYHTKAWQQVRQAVIARDGGRCTVCRGPGNTVDHIREVRDGGTDALSNLRLMCGPCHNRRHGERGGR</sequence>
<dbReference type="GO" id="GO:0004519">
    <property type="term" value="F:endonuclease activity"/>
    <property type="evidence" value="ECO:0007669"/>
    <property type="project" value="UniProtKB-KW"/>
</dbReference>
<accession>A0A4R5Q1K2</accession>
<reference evidence="3 4" key="1">
    <citation type="journal article" date="2016" name="J. Microbiol.">
        <title>Dankookia rubra gen. nov., sp. nov., an alphaproteobacterium isolated from sediment of a shallow stream.</title>
        <authorList>
            <person name="Kim W.H."/>
            <person name="Kim D.H."/>
            <person name="Kang K."/>
            <person name="Ahn T.Y."/>
        </authorList>
    </citation>
    <scope>NUCLEOTIDE SEQUENCE [LARGE SCALE GENOMIC DNA]</scope>
    <source>
        <strain evidence="3 4">JCM30602</strain>
    </source>
</reference>
<evidence type="ECO:0000259" key="2">
    <source>
        <dbReference type="SMART" id="SM00507"/>
    </source>
</evidence>
<dbReference type="AlphaFoldDB" id="A0A4R5Q1K2"/>
<keyword evidence="3" id="KW-0378">Hydrolase</keyword>
<dbReference type="GO" id="GO:0008270">
    <property type="term" value="F:zinc ion binding"/>
    <property type="evidence" value="ECO:0007669"/>
    <property type="project" value="InterPro"/>
</dbReference>
<dbReference type="CDD" id="cd00085">
    <property type="entry name" value="HNHc"/>
    <property type="match status" value="1"/>
</dbReference>
<proteinExistence type="predicted"/>
<dbReference type="Pfam" id="PF01844">
    <property type="entry name" value="HNH"/>
    <property type="match status" value="1"/>
</dbReference>
<keyword evidence="3" id="KW-0540">Nuclease</keyword>
<evidence type="ECO:0000256" key="1">
    <source>
        <dbReference type="SAM" id="MobiDB-lite"/>
    </source>
</evidence>
<feature type="domain" description="HNH nuclease" evidence="2">
    <location>
        <begin position="34"/>
        <end position="83"/>
    </location>
</feature>
<name>A0A4R5Q1K2_9PROT</name>
<dbReference type="SMART" id="SM00507">
    <property type="entry name" value="HNHc"/>
    <property type="match status" value="1"/>
</dbReference>
<keyword evidence="3" id="KW-0255">Endonuclease</keyword>